<feature type="domain" description="VOC" evidence="1">
    <location>
        <begin position="2"/>
        <end position="121"/>
    </location>
</feature>
<dbReference type="InterPro" id="IPR004360">
    <property type="entry name" value="Glyas_Fos-R_dOase_dom"/>
</dbReference>
<evidence type="ECO:0000313" key="2">
    <source>
        <dbReference type="EMBL" id="MCC9630671.1"/>
    </source>
</evidence>
<dbReference type="Pfam" id="PF00903">
    <property type="entry name" value="Glyoxalase"/>
    <property type="match status" value="1"/>
</dbReference>
<protein>
    <submittedName>
        <fullName evidence="2">VOC family protein</fullName>
    </submittedName>
</protein>
<dbReference type="InterPro" id="IPR037523">
    <property type="entry name" value="VOC_core"/>
</dbReference>
<dbReference type="AlphaFoldDB" id="A0A9X1SIC2"/>
<gene>
    <name evidence="2" type="ORF">LOC68_19935</name>
</gene>
<accession>A0A9X1SIC2</accession>
<evidence type="ECO:0000313" key="3">
    <source>
        <dbReference type="Proteomes" id="UP001139103"/>
    </source>
</evidence>
<reference evidence="2" key="1">
    <citation type="submission" date="2021-11" db="EMBL/GenBank/DDBJ databases">
        <title>Genome sequence.</title>
        <authorList>
            <person name="Sun Q."/>
        </authorList>
    </citation>
    <scope>NUCLEOTIDE SEQUENCE</scope>
    <source>
        <strain evidence="2">JC732</strain>
    </source>
</reference>
<dbReference type="Gene3D" id="3.10.180.10">
    <property type="entry name" value="2,3-Dihydroxybiphenyl 1,2-Dioxygenase, domain 1"/>
    <property type="match status" value="1"/>
</dbReference>
<dbReference type="EMBL" id="JAJKFT010000010">
    <property type="protein sequence ID" value="MCC9630671.1"/>
    <property type="molecule type" value="Genomic_DNA"/>
</dbReference>
<dbReference type="RefSeq" id="WP_230221997.1">
    <property type="nucleotide sequence ID" value="NZ_JAJKFT010000010.1"/>
</dbReference>
<dbReference type="PROSITE" id="PS51819">
    <property type="entry name" value="VOC"/>
    <property type="match status" value="1"/>
</dbReference>
<dbReference type="Proteomes" id="UP001139103">
    <property type="component" value="Unassembled WGS sequence"/>
</dbReference>
<proteinExistence type="predicted"/>
<keyword evidence="3" id="KW-1185">Reference proteome</keyword>
<dbReference type="SUPFAM" id="SSF54593">
    <property type="entry name" value="Glyoxalase/Bleomycin resistance protein/Dihydroxybiphenyl dioxygenase"/>
    <property type="match status" value="1"/>
</dbReference>
<sequence length="127" mass="14689">MSLAHFTVATQDGETTAAFFEQIFLWKRIHVPSNTDVLAIWLDIGAGQQMHVLQIEGFEVSPFEKEFGRHFAFFFPAAELPKIRERLAAAGVDVIPAIRPTPFERFFFQDPTGYMWEVIDRDHFVRE</sequence>
<comment type="caution">
    <text evidence="2">The sequence shown here is derived from an EMBL/GenBank/DDBJ whole genome shotgun (WGS) entry which is preliminary data.</text>
</comment>
<name>A0A9X1SIC2_9BACT</name>
<organism evidence="2 3">
    <name type="scientific">Blastopirellula sediminis</name>
    <dbReference type="NCBI Taxonomy" id="2894196"/>
    <lineage>
        <taxon>Bacteria</taxon>
        <taxon>Pseudomonadati</taxon>
        <taxon>Planctomycetota</taxon>
        <taxon>Planctomycetia</taxon>
        <taxon>Pirellulales</taxon>
        <taxon>Pirellulaceae</taxon>
        <taxon>Blastopirellula</taxon>
    </lineage>
</organism>
<dbReference type="InterPro" id="IPR029068">
    <property type="entry name" value="Glyas_Bleomycin-R_OHBP_Dase"/>
</dbReference>
<evidence type="ECO:0000259" key="1">
    <source>
        <dbReference type="PROSITE" id="PS51819"/>
    </source>
</evidence>